<dbReference type="RefSeq" id="WP_379485999.1">
    <property type="nucleotide sequence ID" value="NZ_JBHLWK010000006.1"/>
</dbReference>
<feature type="transmembrane region" description="Helical" evidence="8">
    <location>
        <begin position="366"/>
        <end position="387"/>
    </location>
</feature>
<evidence type="ECO:0000256" key="7">
    <source>
        <dbReference type="ARBA" id="ARBA00024033"/>
    </source>
</evidence>
<dbReference type="EC" id="2.4.-.-" evidence="9"/>
<organism evidence="9 10">
    <name type="scientific">Novosphingobium soli</name>
    <dbReference type="NCBI Taxonomy" id="574956"/>
    <lineage>
        <taxon>Bacteria</taxon>
        <taxon>Pseudomonadati</taxon>
        <taxon>Pseudomonadota</taxon>
        <taxon>Alphaproteobacteria</taxon>
        <taxon>Sphingomonadales</taxon>
        <taxon>Sphingomonadaceae</taxon>
        <taxon>Novosphingobium</taxon>
    </lineage>
</organism>
<feature type="transmembrane region" description="Helical" evidence="8">
    <location>
        <begin position="277"/>
        <end position="298"/>
    </location>
</feature>
<feature type="transmembrane region" description="Helical" evidence="8">
    <location>
        <begin position="214"/>
        <end position="237"/>
    </location>
</feature>
<keyword evidence="6 8" id="KW-0472">Membrane</keyword>
<feature type="transmembrane region" description="Helical" evidence="8">
    <location>
        <begin position="305"/>
        <end position="322"/>
    </location>
</feature>
<evidence type="ECO:0000313" key="9">
    <source>
        <dbReference type="EMBL" id="MFC0203135.1"/>
    </source>
</evidence>
<gene>
    <name evidence="9" type="ORF">ACFFJC_02495</name>
</gene>
<keyword evidence="10" id="KW-1185">Reference proteome</keyword>
<evidence type="ECO:0000256" key="1">
    <source>
        <dbReference type="ARBA" id="ARBA00004651"/>
    </source>
</evidence>
<feature type="transmembrane region" description="Helical" evidence="8">
    <location>
        <begin position="182"/>
        <end position="207"/>
    </location>
</feature>
<evidence type="ECO:0000256" key="5">
    <source>
        <dbReference type="ARBA" id="ARBA00022989"/>
    </source>
</evidence>
<sequence length="470" mass="49352">MRGDLLRRMDWLGPARARGYLRLLAVLNLAALVALVATARGGVDRNGFLLGSDFLSFWTVGRMLHAGAEVYDTAAHIAAQRTHFAAETGYTAFFYPPSFLPFCWPLGLAHYIPALAGWLVATAAVYIVAARAWRANAGVGAPLWLLFVAFPAVPIVVTHGQTSFLVAGLLGLGAWLVPSRRWIAGVLLGLATIKPQFGVLVPLVLLLTREWRTAAAAFATAVALASFAALAFGAHVWTDWLATSGQAEAAMAAGAMGFGKMISPFAALKLMGAPTGVAYAGQGVVSAVVAGTLAGAAWGRRWSPALAAPMLCGALLATPFALDYDAVLLGMPMLWLAGRGLETGFRDWEKLALLLAFAAPAFARPLALHAGLPVMPLIVGLLFAVLWRRARSEPMSAADQDPAVGGSPLSSRLRHVRRSAQTAARSAVRPVTTAVSALSSVGVPATASPIRWRRVSRTSTGSLWTVGSSS</sequence>
<feature type="transmembrane region" description="Helical" evidence="8">
    <location>
        <begin position="20"/>
        <end position="39"/>
    </location>
</feature>
<dbReference type="InterPro" id="IPR018584">
    <property type="entry name" value="GT87"/>
</dbReference>
<comment type="similarity">
    <text evidence="7">Belongs to the glycosyltransferase 87 family.</text>
</comment>
<dbReference type="GO" id="GO:0016757">
    <property type="term" value="F:glycosyltransferase activity"/>
    <property type="evidence" value="ECO:0007669"/>
    <property type="project" value="UniProtKB-KW"/>
</dbReference>
<accession>A0ABV6CTC6</accession>
<keyword evidence="5 8" id="KW-1133">Transmembrane helix</keyword>
<evidence type="ECO:0000313" key="10">
    <source>
        <dbReference type="Proteomes" id="UP001589798"/>
    </source>
</evidence>
<feature type="transmembrane region" description="Helical" evidence="8">
    <location>
        <begin position="141"/>
        <end position="162"/>
    </location>
</feature>
<evidence type="ECO:0000256" key="4">
    <source>
        <dbReference type="ARBA" id="ARBA00022692"/>
    </source>
</evidence>
<comment type="caution">
    <text evidence="9">The sequence shown here is derived from an EMBL/GenBank/DDBJ whole genome shotgun (WGS) entry which is preliminary data.</text>
</comment>
<name>A0ABV6CTC6_9SPHN</name>
<evidence type="ECO:0000256" key="8">
    <source>
        <dbReference type="SAM" id="Phobius"/>
    </source>
</evidence>
<keyword evidence="3 9" id="KW-0808">Transferase</keyword>
<evidence type="ECO:0000256" key="3">
    <source>
        <dbReference type="ARBA" id="ARBA00022679"/>
    </source>
</evidence>
<evidence type="ECO:0000256" key="2">
    <source>
        <dbReference type="ARBA" id="ARBA00022475"/>
    </source>
</evidence>
<keyword evidence="9" id="KW-0328">Glycosyltransferase</keyword>
<protein>
    <submittedName>
        <fullName evidence="9">Glycosyltransferase family 87 protein</fullName>
        <ecNumber evidence="9">2.4.-.-</ecNumber>
    </submittedName>
</protein>
<dbReference type="EMBL" id="JBHLWK010000006">
    <property type="protein sequence ID" value="MFC0203135.1"/>
    <property type="molecule type" value="Genomic_DNA"/>
</dbReference>
<keyword evidence="2" id="KW-1003">Cell membrane</keyword>
<reference evidence="9 10" key="1">
    <citation type="submission" date="2024-09" db="EMBL/GenBank/DDBJ databases">
        <authorList>
            <person name="Sun Q."/>
            <person name="Mori K."/>
        </authorList>
    </citation>
    <scope>NUCLEOTIDE SEQUENCE [LARGE SCALE GENOMIC DNA]</scope>
    <source>
        <strain evidence="9 10">CCM 7706</strain>
    </source>
</reference>
<proteinExistence type="inferred from homology"/>
<comment type="subcellular location">
    <subcellularLocation>
        <location evidence="1">Cell membrane</location>
        <topology evidence="1">Multi-pass membrane protein</topology>
    </subcellularLocation>
</comment>
<evidence type="ECO:0000256" key="6">
    <source>
        <dbReference type="ARBA" id="ARBA00023136"/>
    </source>
</evidence>
<feature type="transmembrane region" description="Helical" evidence="8">
    <location>
        <begin position="108"/>
        <end position="129"/>
    </location>
</feature>
<dbReference type="Proteomes" id="UP001589798">
    <property type="component" value="Unassembled WGS sequence"/>
</dbReference>
<keyword evidence="4 8" id="KW-0812">Transmembrane</keyword>
<dbReference type="Pfam" id="PF09594">
    <property type="entry name" value="GT87"/>
    <property type="match status" value="1"/>
</dbReference>